<keyword evidence="2" id="KW-1185">Reference proteome</keyword>
<evidence type="ECO:0000313" key="1">
    <source>
        <dbReference type="EMBL" id="AXH71713.1"/>
    </source>
</evidence>
<dbReference type="EMBL" id="MH598799">
    <property type="protein sequence ID" value="AXH71713.1"/>
    <property type="molecule type" value="Genomic_DNA"/>
</dbReference>
<name>A0A4Y1NU47_9CAUD</name>
<dbReference type="Proteomes" id="UP000320575">
    <property type="component" value="Segment"/>
</dbReference>
<proteinExistence type="predicted"/>
<protein>
    <submittedName>
        <fullName evidence="1">Internal virion protein D</fullName>
    </submittedName>
</protein>
<organism evidence="1 2">
    <name type="scientific">Pelagibacter phage HTVC025P</name>
    <dbReference type="NCBI Taxonomy" id="2259657"/>
    <lineage>
        <taxon>Viruses</taxon>
        <taxon>Duplodnaviria</taxon>
        <taxon>Heunggongvirae</taxon>
        <taxon>Uroviricota</taxon>
        <taxon>Caudoviricetes</taxon>
        <taxon>Autographivirales</taxon>
        <taxon>Autographivirales incertae sedis</taxon>
        <taxon>Thoosavirus</taxon>
        <taxon>Thoosavirus HTVC025P</taxon>
    </lineage>
</organism>
<gene>
    <name evidence="1" type="ORF">P025_gp39</name>
</gene>
<sequence length="1246" mass="139948">MAILRKAPNGELVSFPDGTSEDEIAQKLYSDTYKDQNAGMLAETPEALKNNWAFDTFAVAPYEASRKAINSGSSLVEGLGDTLGVKSNVGGFRYGKDAENGLIQYVPYDQAIKDLDQGKKTYGVLSPITGAIGVKDAYNIKGFFYDPSNPDNNNHTTSITGNLTEGIGQFIIGFKGADKLFKIGNVGKSSTTLGQFGQASVKGAIADFTVFDENSGRLTDLLAEYAPETVDTYLGYLKSDSKDDWWEARFKNTIEGLGLGTIAEVLFRGARFSKNWLDERKNTKQLTEDAEYLEKTNKVFDEISDQLNEATTIGEKMKILNDAVEAGESLVKFKTQKKITPSESIVIINDTVKKGLTNNFEKWQRGELSSEEAFNIPEGFINLDTFKGKFNSKTGKFEGGLSIEGIRTFKSFYDAISTVNKKLNKKMTDEAVRRKAVNEYGGDVNKVFQDFSKFADNVQNTESLIFAHEVAYTSLLNAFPRFIRQYKQGARTKADMEMMMFMLENMTVNSKRVRTATGRNLRIFQLTKEEFDKAKYVEEEFLNAKNAYLNFGGGEKAFDNFLERLSRSDNPSVSRKVLNYALKNKLWNVANEVWINALLSSPKTQLVNAVSNGVQGLMRPLEDFIGNKISELISFNDLEQAKVYNRNASESIERYAGMVQYLGDALKYAGIALRNGELVLQSKDAGASKLDTATEKAIKNETAGFFVRLPSRFLNASDEFFKQINYRAKLKSQAVREARRLDLTKKKEIQAYIDEYISQGYDETGLRGTNEEALRYAEENTFTNELVGFTDKFSDLVNSQPWLKQFFPFVKTPTNIAKAVADRTPLSVLYRYNDLLGRSGDPVAIAKARGQLAVGSIILGVAYQLAMNGKISNRDGYKGDKPLDIYKDAEVLRTKKSGLGFKPYAYKFDDGRQLPFGQLDPFGALFGIMAEFVAVREQMTEEEIERFGADMQMVMMNNGGKNPLDFGQRTQIFAGSAYEAVKRNIFSKTYLRALADIAEAFNSEDERKLERYFSQKVGSFIPNIVTKFVNDPFYRDATTILEQVQNRTGMGTPSSPRYNALGEAHQDSDGFVKRFMKNAVNPLALQDTKQDIVAQEIVKLGKGLNGFAKFNNLVEYPQFKNGKVSAWDRINQILSTEKINGKTLRQSLETEIGTESYKLLSDPITIGKGISDDGEKLRRLKFIVEQYKQKTMTKFEGEKKDFKFLDNEKLSLKDAEKNNKRNQIEISRNRLPNSKLQLQPIINFGN</sequence>
<reference evidence="1 2" key="1">
    <citation type="journal article" date="2019" name="Environ. Microbiol.">
        <title>Pelagiphages in the Podoviridae family integrate into host genomes.</title>
        <authorList>
            <person name="Zhao Y."/>
            <person name="Qin F."/>
            <person name="Zhang R."/>
            <person name="Giovannoni S.J."/>
            <person name="Zhang Z."/>
            <person name="Sun J."/>
            <person name="Du S."/>
            <person name="Rensing C."/>
        </authorList>
    </citation>
    <scope>NUCLEOTIDE SEQUENCE [LARGE SCALE GENOMIC DNA]</scope>
</reference>
<accession>A0A4Y1NU47</accession>
<evidence type="ECO:0000313" key="2">
    <source>
        <dbReference type="Proteomes" id="UP000320575"/>
    </source>
</evidence>